<dbReference type="GO" id="GO:0102965">
    <property type="term" value="F:alcohol-forming long-chain fatty acyl-CoA reductase activity"/>
    <property type="evidence" value="ECO:0007669"/>
    <property type="project" value="UniProtKB-EC"/>
</dbReference>
<dbReference type="GO" id="GO:0005777">
    <property type="term" value="C:peroxisome"/>
    <property type="evidence" value="ECO:0007669"/>
    <property type="project" value="TreeGrafter"/>
</dbReference>
<comment type="function">
    <text evidence="1">Catalyzes the reduction of fatty acyl-CoA to fatty alcohols.</text>
</comment>
<organism evidence="3 4">
    <name type="scientific">Diaphorina citri</name>
    <name type="common">Asian citrus psyllid</name>
    <dbReference type="NCBI Taxonomy" id="121845"/>
    <lineage>
        <taxon>Eukaryota</taxon>
        <taxon>Metazoa</taxon>
        <taxon>Ecdysozoa</taxon>
        <taxon>Arthropoda</taxon>
        <taxon>Hexapoda</taxon>
        <taxon>Insecta</taxon>
        <taxon>Pterygota</taxon>
        <taxon>Neoptera</taxon>
        <taxon>Paraneoptera</taxon>
        <taxon>Hemiptera</taxon>
        <taxon>Sternorrhyncha</taxon>
        <taxon>Psylloidea</taxon>
        <taxon>Psyllidae</taxon>
        <taxon>Diaphorininae</taxon>
        <taxon>Diaphorina</taxon>
    </lineage>
</organism>
<dbReference type="Pfam" id="PF07993">
    <property type="entry name" value="NAD_binding_4"/>
    <property type="match status" value="1"/>
</dbReference>
<dbReference type="STRING" id="121845.A0A3Q0JK49"/>
<evidence type="ECO:0000259" key="2">
    <source>
        <dbReference type="Pfam" id="PF07993"/>
    </source>
</evidence>
<keyword evidence="3" id="KW-1185">Reference proteome</keyword>
<protein>
    <recommendedName>
        <fullName evidence="1">Fatty acyl-CoA reductase</fullName>
        <ecNumber evidence="1">1.2.1.84</ecNumber>
    </recommendedName>
</protein>
<feature type="domain" description="Thioester reductase (TE)" evidence="2">
    <location>
        <begin position="6"/>
        <end position="52"/>
    </location>
</feature>
<dbReference type="EC" id="1.2.1.84" evidence="1"/>
<accession>A0A3Q0JK49</accession>
<dbReference type="GeneID" id="113473266"/>
<evidence type="ECO:0000313" key="4">
    <source>
        <dbReference type="RefSeq" id="XP_026688764.1"/>
    </source>
</evidence>
<comment type="catalytic activity">
    <reaction evidence="1">
        <text>a long-chain fatty acyl-CoA + 2 NADPH + 2 H(+) = a long-chain primary fatty alcohol + 2 NADP(+) + CoA</text>
        <dbReference type="Rhea" id="RHEA:52716"/>
        <dbReference type="ChEBI" id="CHEBI:15378"/>
        <dbReference type="ChEBI" id="CHEBI:57287"/>
        <dbReference type="ChEBI" id="CHEBI:57783"/>
        <dbReference type="ChEBI" id="CHEBI:58349"/>
        <dbReference type="ChEBI" id="CHEBI:77396"/>
        <dbReference type="ChEBI" id="CHEBI:83139"/>
        <dbReference type="EC" id="1.2.1.84"/>
    </reaction>
</comment>
<sequence length="60" mass="6630">MAETLSEEMLTKITPGILGEWPNAYALTKCVAEDVVRSKGDKLPIAIVRPSIGKCQIQWE</sequence>
<gene>
    <name evidence="4" type="primary">LOC113473266</name>
</gene>
<dbReference type="InterPro" id="IPR013120">
    <property type="entry name" value="FAR_NAD-bd"/>
</dbReference>
<dbReference type="PANTHER" id="PTHR11011:SF60">
    <property type="entry name" value="FATTY ACYL-COA REDUCTASE-RELATED"/>
    <property type="match status" value="1"/>
</dbReference>
<dbReference type="Proteomes" id="UP000079169">
    <property type="component" value="Unplaced"/>
</dbReference>
<name>A0A3Q0JK49_DIACI</name>
<comment type="similarity">
    <text evidence="1">Belongs to the fatty acyl-CoA reductase family.</text>
</comment>
<evidence type="ECO:0000256" key="1">
    <source>
        <dbReference type="RuleBase" id="RU363097"/>
    </source>
</evidence>
<keyword evidence="1" id="KW-0443">Lipid metabolism</keyword>
<dbReference type="Gene3D" id="3.40.50.720">
    <property type="entry name" value="NAD(P)-binding Rossmann-like Domain"/>
    <property type="match status" value="1"/>
</dbReference>
<proteinExistence type="inferred from homology"/>
<dbReference type="PaxDb" id="121845-A0A3Q0JK49"/>
<reference evidence="4" key="1">
    <citation type="submission" date="2025-08" db="UniProtKB">
        <authorList>
            <consortium name="RefSeq"/>
        </authorList>
    </citation>
    <scope>IDENTIFICATION</scope>
</reference>
<dbReference type="GO" id="GO:0080019">
    <property type="term" value="F:alcohol-forming very long-chain fatty acyl-CoA reductase activity"/>
    <property type="evidence" value="ECO:0007669"/>
    <property type="project" value="InterPro"/>
</dbReference>
<dbReference type="PANTHER" id="PTHR11011">
    <property type="entry name" value="MALE STERILITY PROTEIN 2-RELATED"/>
    <property type="match status" value="1"/>
</dbReference>
<keyword evidence="1" id="KW-0444">Lipid biosynthesis</keyword>
<dbReference type="GO" id="GO:0035336">
    <property type="term" value="P:long-chain fatty-acyl-CoA metabolic process"/>
    <property type="evidence" value="ECO:0007669"/>
    <property type="project" value="TreeGrafter"/>
</dbReference>
<keyword evidence="1" id="KW-0560">Oxidoreductase</keyword>
<dbReference type="InterPro" id="IPR026055">
    <property type="entry name" value="FAR"/>
</dbReference>
<keyword evidence="1" id="KW-0521">NADP</keyword>
<dbReference type="RefSeq" id="XP_026688764.1">
    <property type="nucleotide sequence ID" value="XM_026832963.1"/>
</dbReference>
<dbReference type="AlphaFoldDB" id="A0A3Q0JK49"/>
<evidence type="ECO:0000313" key="3">
    <source>
        <dbReference type="Proteomes" id="UP000079169"/>
    </source>
</evidence>
<dbReference type="KEGG" id="dci:113473266"/>